<comment type="caution">
    <text evidence="2">The sequence shown here is derived from an EMBL/GenBank/DDBJ whole genome shotgun (WGS) entry which is preliminary data.</text>
</comment>
<evidence type="ECO:0000313" key="2">
    <source>
        <dbReference type="EMBL" id="CAG8760749.1"/>
    </source>
</evidence>
<feature type="non-terminal residue" evidence="2">
    <location>
        <position position="51"/>
    </location>
</feature>
<evidence type="ECO:0000313" key="3">
    <source>
        <dbReference type="Proteomes" id="UP000789342"/>
    </source>
</evidence>
<keyword evidence="3" id="KW-1185">Reference proteome</keyword>
<dbReference type="EMBL" id="CAJVPV010040684">
    <property type="protein sequence ID" value="CAG8760749.1"/>
    <property type="molecule type" value="Genomic_DNA"/>
</dbReference>
<feature type="compositionally biased region" description="Polar residues" evidence="1">
    <location>
        <begin position="1"/>
        <end position="13"/>
    </location>
</feature>
<name>A0A9N9J108_9GLOM</name>
<organism evidence="2 3">
    <name type="scientific">Acaulospora morrowiae</name>
    <dbReference type="NCBI Taxonomy" id="94023"/>
    <lineage>
        <taxon>Eukaryota</taxon>
        <taxon>Fungi</taxon>
        <taxon>Fungi incertae sedis</taxon>
        <taxon>Mucoromycota</taxon>
        <taxon>Glomeromycotina</taxon>
        <taxon>Glomeromycetes</taxon>
        <taxon>Diversisporales</taxon>
        <taxon>Acaulosporaceae</taxon>
        <taxon>Acaulospora</taxon>
    </lineage>
</organism>
<dbReference type="Proteomes" id="UP000789342">
    <property type="component" value="Unassembled WGS sequence"/>
</dbReference>
<feature type="region of interest" description="Disordered" evidence="1">
    <location>
        <begin position="1"/>
        <end position="51"/>
    </location>
</feature>
<gene>
    <name evidence="2" type="ORF">AMORRO_LOCUS15900</name>
</gene>
<sequence>QVSPSTIRNNMQQIVEDRQTTSGTAQEKTPTNKMAASKNGIGPLIMEEKAK</sequence>
<feature type="compositionally biased region" description="Polar residues" evidence="1">
    <location>
        <begin position="20"/>
        <end position="34"/>
    </location>
</feature>
<protein>
    <submittedName>
        <fullName evidence="2">11225_t:CDS:1</fullName>
    </submittedName>
</protein>
<accession>A0A9N9J108</accession>
<feature type="non-terminal residue" evidence="2">
    <location>
        <position position="1"/>
    </location>
</feature>
<evidence type="ECO:0000256" key="1">
    <source>
        <dbReference type="SAM" id="MobiDB-lite"/>
    </source>
</evidence>
<proteinExistence type="predicted"/>
<dbReference type="AlphaFoldDB" id="A0A9N9J108"/>
<reference evidence="2" key="1">
    <citation type="submission" date="2021-06" db="EMBL/GenBank/DDBJ databases">
        <authorList>
            <person name="Kallberg Y."/>
            <person name="Tangrot J."/>
            <person name="Rosling A."/>
        </authorList>
    </citation>
    <scope>NUCLEOTIDE SEQUENCE</scope>
    <source>
        <strain evidence="2">CL551</strain>
    </source>
</reference>